<accession>A0A413TGT6</accession>
<dbReference type="EMBL" id="QSFX01000035">
    <property type="protein sequence ID" value="RHA84197.1"/>
    <property type="molecule type" value="Genomic_DNA"/>
</dbReference>
<feature type="compositionally biased region" description="Basic and acidic residues" evidence="1">
    <location>
        <begin position="1"/>
        <end position="16"/>
    </location>
</feature>
<protein>
    <submittedName>
        <fullName evidence="2">Uncharacterized protein</fullName>
    </submittedName>
</protein>
<dbReference type="AlphaFoldDB" id="A0A413TGT6"/>
<evidence type="ECO:0000313" key="2">
    <source>
        <dbReference type="EMBL" id="RHA84197.1"/>
    </source>
</evidence>
<feature type="region of interest" description="Disordered" evidence="1">
    <location>
        <begin position="1"/>
        <end position="24"/>
    </location>
</feature>
<evidence type="ECO:0000313" key="3">
    <source>
        <dbReference type="Proteomes" id="UP000283492"/>
    </source>
</evidence>
<evidence type="ECO:0000256" key="1">
    <source>
        <dbReference type="SAM" id="MobiDB-lite"/>
    </source>
</evidence>
<dbReference type="Proteomes" id="UP000283492">
    <property type="component" value="Unassembled WGS sequence"/>
</dbReference>
<gene>
    <name evidence="2" type="ORF">DW914_15385</name>
</gene>
<organism evidence="2 3">
    <name type="scientific">Roseburia inulinivorans</name>
    <dbReference type="NCBI Taxonomy" id="360807"/>
    <lineage>
        <taxon>Bacteria</taxon>
        <taxon>Bacillati</taxon>
        <taxon>Bacillota</taxon>
        <taxon>Clostridia</taxon>
        <taxon>Lachnospirales</taxon>
        <taxon>Lachnospiraceae</taxon>
        <taxon>Roseburia</taxon>
    </lineage>
</organism>
<reference evidence="2 3" key="1">
    <citation type="submission" date="2018-08" db="EMBL/GenBank/DDBJ databases">
        <title>A genome reference for cultivated species of the human gut microbiota.</title>
        <authorList>
            <person name="Zou Y."/>
            <person name="Xue W."/>
            <person name="Luo G."/>
        </authorList>
    </citation>
    <scope>NUCLEOTIDE SEQUENCE [LARGE SCALE GENOMIC DNA]</scope>
    <source>
        <strain evidence="2 3">AM42-1AC</strain>
    </source>
</reference>
<sequence>MCRNEDEVKHTKKEEQAMSAAMNQVRPCTISESIMQSCKEVKNMREGKTPKRSLNDLFTNIEKWSKEEKNKCTK</sequence>
<dbReference type="RefSeq" id="WP_118583244.1">
    <property type="nucleotide sequence ID" value="NZ_CABJFX010000035.1"/>
</dbReference>
<name>A0A413TGT6_9FIRM</name>
<comment type="caution">
    <text evidence="2">The sequence shown here is derived from an EMBL/GenBank/DDBJ whole genome shotgun (WGS) entry which is preliminary data.</text>
</comment>
<proteinExistence type="predicted"/>